<dbReference type="Proteomes" id="UP000789595">
    <property type="component" value="Unassembled WGS sequence"/>
</dbReference>
<gene>
    <name evidence="2" type="ORF">PECAL_6P14860</name>
</gene>
<feature type="chain" id="PRO_5035251888" evidence="1">
    <location>
        <begin position="19"/>
        <end position="274"/>
    </location>
</feature>
<evidence type="ECO:0000313" key="2">
    <source>
        <dbReference type="EMBL" id="CAH0379847.1"/>
    </source>
</evidence>
<organism evidence="2 3">
    <name type="scientific">Pelagomonas calceolata</name>
    <dbReference type="NCBI Taxonomy" id="35677"/>
    <lineage>
        <taxon>Eukaryota</taxon>
        <taxon>Sar</taxon>
        <taxon>Stramenopiles</taxon>
        <taxon>Ochrophyta</taxon>
        <taxon>Pelagophyceae</taxon>
        <taxon>Pelagomonadales</taxon>
        <taxon>Pelagomonadaceae</taxon>
        <taxon>Pelagomonas</taxon>
    </lineage>
</organism>
<keyword evidence="1" id="KW-0732">Signal</keyword>
<reference evidence="2" key="1">
    <citation type="submission" date="2021-11" db="EMBL/GenBank/DDBJ databases">
        <authorList>
            <consortium name="Genoscope - CEA"/>
            <person name="William W."/>
        </authorList>
    </citation>
    <scope>NUCLEOTIDE SEQUENCE</scope>
</reference>
<dbReference type="AlphaFoldDB" id="A0A8J2SYK9"/>
<protein>
    <submittedName>
        <fullName evidence="2">Uncharacterized protein</fullName>
    </submittedName>
</protein>
<dbReference type="EMBL" id="CAKKNE010000006">
    <property type="protein sequence ID" value="CAH0379847.1"/>
    <property type="molecule type" value="Genomic_DNA"/>
</dbReference>
<dbReference type="OrthoDB" id="40111at2759"/>
<accession>A0A8J2SYK9</accession>
<name>A0A8J2SYK9_9STRA</name>
<evidence type="ECO:0000256" key="1">
    <source>
        <dbReference type="SAM" id="SignalP"/>
    </source>
</evidence>
<sequence>MSPARSFLALLCLPSTAALVAPRTRPARATALHADADAISDFCKGTNAFWKSLIIPVVRDYADVKPKGTADVDDFLSVVTAAPETPGIPRPVWLTIAASVPTGLIWYGWYKYSASSRQLFQYELETEGRVSGCGGYGTLFPFVFGVIIGGPLALVGFSGGDAILEAAGLWILLGQVNLYRRVNDCFPGEEPLHAWWALLPPPLDVVVGLRQVHFLSEFWKKERSLPAGGDAVAEKYFPFISAPRFTLKEFARTPSMWFWFTKDWDDFDVPILKD</sequence>
<proteinExistence type="predicted"/>
<feature type="signal peptide" evidence="1">
    <location>
        <begin position="1"/>
        <end position="18"/>
    </location>
</feature>
<comment type="caution">
    <text evidence="2">The sequence shown here is derived from an EMBL/GenBank/DDBJ whole genome shotgun (WGS) entry which is preliminary data.</text>
</comment>
<evidence type="ECO:0000313" key="3">
    <source>
        <dbReference type="Proteomes" id="UP000789595"/>
    </source>
</evidence>
<keyword evidence="3" id="KW-1185">Reference proteome</keyword>